<proteinExistence type="predicted"/>
<organism evidence="1">
    <name type="scientific">Pseudoalteromonas sp. SD03</name>
    <dbReference type="NCBI Taxonomy" id="3231719"/>
    <lineage>
        <taxon>Bacteria</taxon>
        <taxon>Pseudomonadati</taxon>
        <taxon>Pseudomonadota</taxon>
        <taxon>Gammaproteobacteria</taxon>
        <taxon>Alteromonadales</taxon>
        <taxon>Pseudoalteromonadaceae</taxon>
        <taxon>Pseudoalteromonas</taxon>
    </lineage>
</organism>
<sequence length="40" mass="4690">MQLLLFWQTLDDLTRLDDLTKVPTQGKNAPTSIEQVLKRY</sequence>
<evidence type="ECO:0000313" key="1">
    <source>
        <dbReference type="EMBL" id="XDH89255.1"/>
    </source>
</evidence>
<protein>
    <submittedName>
        <fullName evidence="1">Uncharacterized protein</fullName>
    </submittedName>
</protein>
<dbReference type="RefSeq" id="WP_368485644.1">
    <property type="nucleotide sequence ID" value="NZ_CP162515.1"/>
</dbReference>
<dbReference type="EMBL" id="CP162515">
    <property type="protein sequence ID" value="XDH89255.1"/>
    <property type="molecule type" value="Genomic_DNA"/>
</dbReference>
<name>A0AB39AUR1_9GAMM</name>
<accession>A0AB39AUR1</accession>
<gene>
    <name evidence="1" type="ORF">ABZP26_18440</name>
</gene>
<reference evidence="1" key="1">
    <citation type="submission" date="2024-07" db="EMBL/GenBank/DDBJ databases">
        <authorList>
            <person name="Jiang Y."/>
            <person name="Qin Q."/>
        </authorList>
    </citation>
    <scope>NUCLEOTIDE SEQUENCE</scope>
    <source>
        <strain evidence="1">SD03</strain>
    </source>
</reference>
<dbReference type="AlphaFoldDB" id="A0AB39AUR1"/>